<evidence type="ECO:0000256" key="2">
    <source>
        <dbReference type="ARBA" id="ARBA00022630"/>
    </source>
</evidence>
<dbReference type="InterPro" id="IPR000276">
    <property type="entry name" value="GPCR_Rhodpsn"/>
</dbReference>
<feature type="transmembrane region" description="Helical" evidence="11">
    <location>
        <begin position="304"/>
        <end position="325"/>
    </location>
</feature>
<comment type="subcellular location">
    <subcellularLocation>
        <location evidence="1">Membrane</location>
        <topology evidence="1">Multi-pass membrane protein</topology>
    </subcellularLocation>
</comment>
<evidence type="ECO:0000259" key="12">
    <source>
        <dbReference type="Pfam" id="PF01593"/>
    </source>
</evidence>
<gene>
    <name evidence="13" type="ORF">D5F01_LYC23087</name>
</gene>
<dbReference type="GO" id="GO:0005886">
    <property type="term" value="C:plasma membrane"/>
    <property type="evidence" value="ECO:0007669"/>
    <property type="project" value="TreeGrafter"/>
</dbReference>
<proteinExistence type="predicted"/>
<comment type="caution">
    <text evidence="13">The sequence shown here is derived from an EMBL/GenBank/DDBJ whole genome shotgun (WGS) entry which is preliminary data.</text>
</comment>
<evidence type="ECO:0000313" key="14">
    <source>
        <dbReference type="Proteomes" id="UP000424527"/>
    </source>
</evidence>
<keyword evidence="3 11" id="KW-0812">Transmembrane</keyword>
<evidence type="ECO:0000256" key="10">
    <source>
        <dbReference type="ARBA" id="ARBA00023224"/>
    </source>
</evidence>
<dbReference type="PANTHER" id="PTHR24232">
    <property type="entry name" value="G-PROTEIN COUPLED RECEPTOR"/>
    <property type="match status" value="1"/>
</dbReference>
<dbReference type="Gene3D" id="3.90.660.10">
    <property type="match status" value="1"/>
</dbReference>
<evidence type="ECO:0000256" key="8">
    <source>
        <dbReference type="ARBA" id="ARBA00023170"/>
    </source>
</evidence>
<keyword evidence="5 11" id="KW-1133">Transmembrane helix</keyword>
<evidence type="ECO:0000256" key="4">
    <source>
        <dbReference type="ARBA" id="ARBA00022827"/>
    </source>
</evidence>
<dbReference type="GO" id="GO:0035025">
    <property type="term" value="P:positive regulation of Rho protein signal transduction"/>
    <property type="evidence" value="ECO:0007669"/>
    <property type="project" value="TreeGrafter"/>
</dbReference>
<evidence type="ECO:0000256" key="11">
    <source>
        <dbReference type="SAM" id="Phobius"/>
    </source>
</evidence>
<dbReference type="Pfam" id="PF01593">
    <property type="entry name" value="Amino_oxidase"/>
    <property type="match status" value="1"/>
</dbReference>
<keyword evidence="14" id="KW-1185">Reference proteome</keyword>
<evidence type="ECO:0000256" key="1">
    <source>
        <dbReference type="ARBA" id="ARBA00004141"/>
    </source>
</evidence>
<evidence type="ECO:0000256" key="6">
    <source>
        <dbReference type="ARBA" id="ARBA00023040"/>
    </source>
</evidence>
<evidence type="ECO:0000313" key="13">
    <source>
        <dbReference type="EMBL" id="KAE8279498.1"/>
    </source>
</evidence>
<feature type="domain" description="Amine oxidase" evidence="12">
    <location>
        <begin position="2"/>
        <end position="69"/>
    </location>
</feature>
<keyword evidence="10" id="KW-0807">Transducer</keyword>
<dbReference type="GO" id="GO:0007200">
    <property type="term" value="P:phospholipase C-activating G protein-coupled receptor signaling pathway"/>
    <property type="evidence" value="ECO:0007669"/>
    <property type="project" value="TreeGrafter"/>
</dbReference>
<dbReference type="AlphaFoldDB" id="A0A6G0HJS8"/>
<protein>
    <submittedName>
        <fullName evidence="13">L-amino-acid oxidase</fullName>
    </submittedName>
</protein>
<dbReference type="SUPFAM" id="SSF54373">
    <property type="entry name" value="FAD-linked reductases, C-terminal domain"/>
    <property type="match status" value="1"/>
</dbReference>
<keyword evidence="2" id="KW-0285">Flavoprotein</keyword>
<dbReference type="InterPro" id="IPR002937">
    <property type="entry name" value="Amino_oxidase"/>
</dbReference>
<keyword evidence="7 11" id="KW-0472">Membrane</keyword>
<dbReference type="Proteomes" id="UP000424527">
    <property type="component" value="Unassembled WGS sequence"/>
</dbReference>
<dbReference type="GO" id="GO:0016491">
    <property type="term" value="F:oxidoreductase activity"/>
    <property type="evidence" value="ECO:0007669"/>
    <property type="project" value="InterPro"/>
</dbReference>
<keyword evidence="6" id="KW-0297">G-protein coupled receptor</keyword>
<keyword evidence="4" id="KW-0274">FAD</keyword>
<sequence>MHALRAVHYESSTKIILTFNEIFWERDGIRGGKSITDGPSRYIYYPSHSFQTNKTVGVLLASYTWSDDSLLFTVPHFLALQLNMSVNSSFNSSNSSIHLPIICFGSRPGIFIFVAFSVTNVFLLPLFILVLYMGYQRRRQQRSGSAAGMTSHSDIFTYNMIGLELIGVLGCCFYCCGALTNVKAILLVGIDIFSITSPGQTLFHLLTCVERYLAVVHPIYLGLRQAGQQLHTVDMADNSSSVSSSSDFEFLFCASVSASNTMAITIFAVKTILVLPLCTAVLYLSHRQRKQQLSFTTTSHADIFTYHMIAMLMIWFLSGFCVMYGKYANLQKMEILGVCLSLLDLYGEIFFQTLTCVERYLAVVHPITYLKLKQARGGQEKGA</sequence>
<evidence type="ECO:0000256" key="5">
    <source>
        <dbReference type="ARBA" id="ARBA00022989"/>
    </source>
</evidence>
<name>A0A6G0HJS8_LARCR</name>
<keyword evidence="8" id="KW-0675">Receptor</keyword>
<keyword evidence="9" id="KW-0325">Glycoprotein</keyword>
<accession>A0A6G0HJS8</accession>
<evidence type="ECO:0000256" key="3">
    <source>
        <dbReference type="ARBA" id="ARBA00022692"/>
    </source>
</evidence>
<feature type="transmembrane region" description="Helical" evidence="11">
    <location>
        <begin position="110"/>
        <end position="132"/>
    </location>
</feature>
<dbReference type="PANTHER" id="PTHR24232:SF41">
    <property type="entry name" value="LYSOPHOSPHATIDIC ACID RECEPTOR 4"/>
    <property type="match status" value="1"/>
</dbReference>
<evidence type="ECO:0000256" key="7">
    <source>
        <dbReference type="ARBA" id="ARBA00023136"/>
    </source>
</evidence>
<dbReference type="PROSITE" id="PS00237">
    <property type="entry name" value="G_PROTEIN_RECEP_F1_1"/>
    <property type="match status" value="1"/>
</dbReference>
<dbReference type="GO" id="GO:0070915">
    <property type="term" value="F:lysophosphatidic acid receptor activity"/>
    <property type="evidence" value="ECO:0007669"/>
    <property type="project" value="TreeGrafter"/>
</dbReference>
<dbReference type="EMBL" id="REGW02000023">
    <property type="protein sequence ID" value="KAE8279498.1"/>
    <property type="molecule type" value="Genomic_DNA"/>
</dbReference>
<organism evidence="13 14">
    <name type="scientific">Larimichthys crocea</name>
    <name type="common">Large yellow croaker</name>
    <name type="synonym">Pseudosciaena crocea</name>
    <dbReference type="NCBI Taxonomy" id="215358"/>
    <lineage>
        <taxon>Eukaryota</taxon>
        <taxon>Metazoa</taxon>
        <taxon>Chordata</taxon>
        <taxon>Craniata</taxon>
        <taxon>Vertebrata</taxon>
        <taxon>Euteleostomi</taxon>
        <taxon>Actinopterygii</taxon>
        <taxon>Neopterygii</taxon>
        <taxon>Teleostei</taxon>
        <taxon>Neoteleostei</taxon>
        <taxon>Acanthomorphata</taxon>
        <taxon>Eupercaria</taxon>
        <taxon>Sciaenidae</taxon>
        <taxon>Larimichthys</taxon>
    </lineage>
</organism>
<evidence type="ECO:0000256" key="9">
    <source>
        <dbReference type="ARBA" id="ARBA00023180"/>
    </source>
</evidence>
<reference evidence="13 14" key="1">
    <citation type="submission" date="2019-07" db="EMBL/GenBank/DDBJ databases">
        <title>Chromosome genome assembly for large yellow croaker.</title>
        <authorList>
            <person name="Xiao S."/>
        </authorList>
    </citation>
    <scope>NUCLEOTIDE SEQUENCE [LARGE SCALE GENOMIC DNA]</scope>
    <source>
        <strain evidence="13">JMULYC20181020</strain>
        <tissue evidence="13">Muscle</tissue>
    </source>
</reference>
<feature type="transmembrane region" description="Helical" evidence="11">
    <location>
        <begin position="264"/>
        <end position="284"/>
    </location>
</feature>